<dbReference type="InterPro" id="IPR041586">
    <property type="entry name" value="PsrA_TetR_C"/>
</dbReference>
<organism evidence="2 3">
    <name type="scientific">Pseudooceanicola lipolyticus</name>
    <dbReference type="NCBI Taxonomy" id="2029104"/>
    <lineage>
        <taxon>Bacteria</taxon>
        <taxon>Pseudomonadati</taxon>
        <taxon>Pseudomonadota</taxon>
        <taxon>Alphaproteobacteria</taxon>
        <taxon>Rhodobacterales</taxon>
        <taxon>Paracoccaceae</taxon>
        <taxon>Pseudooceanicola</taxon>
    </lineage>
</organism>
<dbReference type="InterPro" id="IPR009057">
    <property type="entry name" value="Homeodomain-like_sf"/>
</dbReference>
<reference evidence="2 3" key="1">
    <citation type="journal article" date="2018" name="Int. J. Syst. Evol. Microbiol.">
        <title>Pseudooceanicola lipolyticus sp. nov., a marine alphaproteobacterium, reclassification of Oceanicola flagellatus as Pseudooceanicola flagellatus comb. nov. and emended description of the genus Pseudooceanicola.</title>
        <authorList>
            <person name="Huang M.-M."/>
            <person name="Guo L.-L."/>
            <person name="Wu Y.-H."/>
            <person name="Lai Q.-L."/>
            <person name="Shao Z.-Z."/>
            <person name="Wang C.-S."/>
            <person name="Wu M."/>
            <person name="Xu X.-W."/>
        </authorList>
    </citation>
    <scope>NUCLEOTIDE SEQUENCE [LARGE SCALE GENOMIC DNA]</scope>
    <source>
        <strain evidence="2 3">157</strain>
    </source>
</reference>
<evidence type="ECO:0000313" key="3">
    <source>
        <dbReference type="Proteomes" id="UP000231553"/>
    </source>
</evidence>
<gene>
    <name evidence="2" type="ORF">CVM52_16710</name>
</gene>
<dbReference type="Proteomes" id="UP000231553">
    <property type="component" value="Unassembled WGS sequence"/>
</dbReference>
<name>A0A2M8IYC5_9RHOB</name>
<dbReference type="EMBL" id="PGTB01000086">
    <property type="protein sequence ID" value="PJE35535.1"/>
    <property type="molecule type" value="Genomic_DNA"/>
</dbReference>
<evidence type="ECO:0000313" key="2">
    <source>
        <dbReference type="EMBL" id="PJE35535.1"/>
    </source>
</evidence>
<keyword evidence="3" id="KW-1185">Reference proteome</keyword>
<proteinExistence type="predicted"/>
<accession>A0A2M8IYC5</accession>
<dbReference type="SUPFAM" id="SSF46689">
    <property type="entry name" value="Homeodomain-like"/>
    <property type="match status" value="1"/>
</dbReference>
<feature type="domain" description="PsrA tetracyclin repressor-like C-terminal" evidence="1">
    <location>
        <begin position="93"/>
        <end position="204"/>
    </location>
</feature>
<dbReference type="Gene3D" id="1.10.357.10">
    <property type="entry name" value="Tetracycline Repressor, domain 2"/>
    <property type="match status" value="1"/>
</dbReference>
<sequence>MQNGSDTRLRLLDAAEKVIREAHGSLQISVRRITAEADCNVASVSYHFGSLEQLGVATARRVYRRLNQERLAELQAVIDRAAPKAPGVHDILRALIGTSVRWSLDPASPYAVFLYLNRLSSLSDKPEIFDEMVQDITHHRIFADYLGRAAPWYDHGEITWRLAAALGVRSQFTRHADRCAVLTEGQIGALDAEDLIDELCRIIAPMFSRPDQAVRTLAPSASAAGRRSNTV</sequence>
<dbReference type="SUPFAM" id="SSF48498">
    <property type="entry name" value="Tetracyclin repressor-like, C-terminal domain"/>
    <property type="match status" value="1"/>
</dbReference>
<evidence type="ECO:0000259" key="1">
    <source>
        <dbReference type="Pfam" id="PF17939"/>
    </source>
</evidence>
<protein>
    <submittedName>
        <fullName evidence="2">TetR family transcriptional regulator</fullName>
    </submittedName>
</protein>
<dbReference type="AlphaFoldDB" id="A0A2M8IYC5"/>
<dbReference type="Pfam" id="PF17939">
    <property type="entry name" value="TetR_C_30"/>
    <property type="match status" value="1"/>
</dbReference>
<comment type="caution">
    <text evidence="2">The sequence shown here is derived from an EMBL/GenBank/DDBJ whole genome shotgun (WGS) entry which is preliminary data.</text>
</comment>
<dbReference type="OrthoDB" id="2356263at2"/>
<dbReference type="InterPro" id="IPR036271">
    <property type="entry name" value="Tet_transcr_reg_TetR-rel_C_sf"/>
</dbReference>
<dbReference type="RefSeq" id="WP_100163610.1">
    <property type="nucleotide sequence ID" value="NZ_PGTB01000086.1"/>
</dbReference>